<reference evidence="1 2" key="1">
    <citation type="journal article" date="2017" name="Mol. Biol. Evol.">
        <title>The 4-celled Tetrabaena socialis nuclear genome reveals the essential components for genetic control of cell number at the origin of multicellularity in the volvocine lineage.</title>
        <authorList>
            <person name="Featherston J."/>
            <person name="Arakaki Y."/>
            <person name="Hanschen E.R."/>
            <person name="Ferris P.J."/>
            <person name="Michod R.E."/>
            <person name="Olson B.J.S.C."/>
            <person name="Nozaki H."/>
            <person name="Durand P.M."/>
        </authorList>
    </citation>
    <scope>NUCLEOTIDE SEQUENCE [LARGE SCALE GENOMIC DNA]</scope>
    <source>
        <strain evidence="1 2">NIES-571</strain>
    </source>
</reference>
<comment type="caution">
    <text evidence="1">The sequence shown here is derived from an EMBL/GenBank/DDBJ whole genome shotgun (WGS) entry which is preliminary data.</text>
</comment>
<evidence type="ECO:0000313" key="1">
    <source>
        <dbReference type="EMBL" id="PNH10609.1"/>
    </source>
</evidence>
<gene>
    <name evidence="1" type="ORF">TSOC_002653</name>
</gene>
<keyword evidence="2" id="KW-1185">Reference proteome</keyword>
<sequence length="113" mass="11579">PQRSSTAPVSGSMRATTASATGVVLVMRLRRSKVEASQRPEALDGMPTNGKYVRLLGDMFGNLPVACALYAGLKTLGSDIKDGMKDGLEVHGAALQKGLASHMTANGAGPAAP</sequence>
<accession>A0A2J8ADM6</accession>
<protein>
    <submittedName>
        <fullName evidence="1">Uncharacterized protein</fullName>
    </submittedName>
</protein>
<dbReference type="EMBL" id="PGGS01000051">
    <property type="protein sequence ID" value="PNH10609.1"/>
    <property type="molecule type" value="Genomic_DNA"/>
</dbReference>
<organism evidence="1 2">
    <name type="scientific">Tetrabaena socialis</name>
    <dbReference type="NCBI Taxonomy" id="47790"/>
    <lineage>
        <taxon>Eukaryota</taxon>
        <taxon>Viridiplantae</taxon>
        <taxon>Chlorophyta</taxon>
        <taxon>core chlorophytes</taxon>
        <taxon>Chlorophyceae</taxon>
        <taxon>CS clade</taxon>
        <taxon>Chlamydomonadales</taxon>
        <taxon>Tetrabaenaceae</taxon>
        <taxon>Tetrabaena</taxon>
    </lineage>
</organism>
<dbReference type="AlphaFoldDB" id="A0A2J8ADM6"/>
<name>A0A2J8ADM6_9CHLO</name>
<dbReference type="Proteomes" id="UP000236333">
    <property type="component" value="Unassembled WGS sequence"/>
</dbReference>
<proteinExistence type="predicted"/>
<feature type="non-terminal residue" evidence="1">
    <location>
        <position position="1"/>
    </location>
</feature>
<evidence type="ECO:0000313" key="2">
    <source>
        <dbReference type="Proteomes" id="UP000236333"/>
    </source>
</evidence>